<dbReference type="PIRSF" id="PIRSF001294">
    <property type="entry name" value="K_ATPaseA"/>
    <property type="match status" value="1"/>
</dbReference>
<evidence type="ECO:0000256" key="2">
    <source>
        <dbReference type="ARBA" id="ARBA00022475"/>
    </source>
</evidence>
<dbReference type="GO" id="GO:0030955">
    <property type="term" value="F:potassium ion binding"/>
    <property type="evidence" value="ECO:0007669"/>
    <property type="project" value="UniProtKB-UniRule"/>
</dbReference>
<feature type="transmembrane region" description="Helical" evidence="9">
    <location>
        <begin position="61"/>
        <end position="80"/>
    </location>
</feature>
<evidence type="ECO:0000256" key="4">
    <source>
        <dbReference type="ARBA" id="ARBA00022692"/>
    </source>
</evidence>
<comment type="subcellular location">
    <subcellularLocation>
        <location evidence="9">Cell membrane</location>
        <topology evidence="9">Multi-pass membrane protein</topology>
    </subcellularLocation>
</comment>
<evidence type="ECO:0000256" key="6">
    <source>
        <dbReference type="ARBA" id="ARBA00022989"/>
    </source>
</evidence>
<dbReference type="AlphaFoldDB" id="A0A0R1UZR7"/>
<dbReference type="PATRIC" id="fig|1423801.4.peg.672"/>
<reference evidence="10 11" key="1">
    <citation type="journal article" date="2015" name="Genome Announc.">
        <title>Expanding the biotechnology potential of lactobacilli through comparative genomics of 213 strains and associated genera.</title>
        <authorList>
            <person name="Sun Z."/>
            <person name="Harris H.M."/>
            <person name="McCann A."/>
            <person name="Guo C."/>
            <person name="Argimon S."/>
            <person name="Zhang W."/>
            <person name="Yang X."/>
            <person name="Jeffery I.B."/>
            <person name="Cooney J.C."/>
            <person name="Kagawa T.F."/>
            <person name="Liu W."/>
            <person name="Song Y."/>
            <person name="Salvetti E."/>
            <person name="Wrobel A."/>
            <person name="Rasinkangas P."/>
            <person name="Parkhill J."/>
            <person name="Rea M.C."/>
            <person name="O'Sullivan O."/>
            <person name="Ritari J."/>
            <person name="Douillard F.P."/>
            <person name="Paul Ross R."/>
            <person name="Yang R."/>
            <person name="Briner A.E."/>
            <person name="Felis G.E."/>
            <person name="de Vos W.M."/>
            <person name="Barrangou R."/>
            <person name="Klaenhammer T.R."/>
            <person name="Caufield P.W."/>
            <person name="Cui Y."/>
            <person name="Zhang H."/>
            <person name="O'Toole P.W."/>
        </authorList>
    </citation>
    <scope>NUCLEOTIDE SEQUENCE [LARGE SCALE GENOMIC DNA]</scope>
    <source>
        <strain evidence="10 11">DSM 16230</strain>
    </source>
</reference>
<feature type="transmembrane region" description="Helical" evidence="9">
    <location>
        <begin position="129"/>
        <end position="151"/>
    </location>
</feature>
<comment type="similarity">
    <text evidence="9">Belongs to the KdpA family.</text>
</comment>
<comment type="subunit">
    <text evidence="9">The system is composed of three essential subunits: KdpA, KdpB and KdpC.</text>
</comment>
<dbReference type="PANTHER" id="PTHR30607:SF2">
    <property type="entry name" value="POTASSIUM-TRANSPORTING ATPASE POTASSIUM-BINDING SUBUNIT"/>
    <property type="match status" value="1"/>
</dbReference>
<dbReference type="NCBIfam" id="TIGR00680">
    <property type="entry name" value="kdpA"/>
    <property type="match status" value="1"/>
</dbReference>
<evidence type="ECO:0000313" key="11">
    <source>
        <dbReference type="Proteomes" id="UP000051166"/>
    </source>
</evidence>
<dbReference type="STRING" id="1423801.FD50_GL000662"/>
<feature type="transmembrane region" description="Helical" evidence="9">
    <location>
        <begin position="6"/>
        <end position="28"/>
    </location>
</feature>
<keyword evidence="3 9" id="KW-0633">Potassium transport</keyword>
<evidence type="ECO:0000256" key="5">
    <source>
        <dbReference type="ARBA" id="ARBA00022958"/>
    </source>
</evidence>
<gene>
    <name evidence="9" type="primary">kdpA</name>
    <name evidence="10" type="ORF">FD50_GL000662</name>
</gene>
<keyword evidence="11" id="KW-1185">Reference proteome</keyword>
<dbReference type="Proteomes" id="UP000051166">
    <property type="component" value="Unassembled WGS sequence"/>
</dbReference>
<dbReference type="Pfam" id="PF03814">
    <property type="entry name" value="KdpA"/>
    <property type="match status" value="1"/>
</dbReference>
<comment type="caution">
    <text evidence="10">The sequence shown here is derived from an EMBL/GenBank/DDBJ whole genome shotgun (WGS) entry which is preliminary data.</text>
</comment>
<evidence type="ECO:0000256" key="7">
    <source>
        <dbReference type="ARBA" id="ARBA00023065"/>
    </source>
</evidence>
<feature type="transmembrane region" description="Helical" evidence="9">
    <location>
        <begin position="513"/>
        <end position="534"/>
    </location>
</feature>
<evidence type="ECO:0000256" key="9">
    <source>
        <dbReference type="HAMAP-Rule" id="MF_00275"/>
    </source>
</evidence>
<keyword evidence="4 9" id="KW-0812">Transmembrane</keyword>
<comment type="function">
    <text evidence="9">Part of the high-affinity ATP-driven potassium transport (or Kdp) system, which catalyzes the hydrolysis of ATP coupled with the electrogenic transport of potassium into the cytoplasm. This subunit binds the extracellular potassium ions and delivers the ions to the membrane domain of KdpB through an intramembrane tunnel.</text>
</comment>
<feature type="transmembrane region" description="Helical" evidence="9">
    <location>
        <begin position="287"/>
        <end position="308"/>
    </location>
</feature>
<evidence type="ECO:0000256" key="1">
    <source>
        <dbReference type="ARBA" id="ARBA00022448"/>
    </source>
</evidence>
<name>A0A0R1UZR7_9LACO</name>
<dbReference type="HAMAP" id="MF_00275">
    <property type="entry name" value="KdpA"/>
    <property type="match status" value="1"/>
</dbReference>
<feature type="transmembrane region" description="Helical" evidence="9">
    <location>
        <begin position="448"/>
        <end position="468"/>
    </location>
</feature>
<feature type="transmembrane region" description="Helical" evidence="9">
    <location>
        <begin position="315"/>
        <end position="335"/>
    </location>
</feature>
<keyword evidence="5 9" id="KW-0630">Potassium</keyword>
<keyword evidence="8 9" id="KW-0472">Membrane</keyword>
<feature type="transmembrane region" description="Helical" evidence="9">
    <location>
        <begin position="555"/>
        <end position="579"/>
    </location>
</feature>
<dbReference type="GO" id="GO:0005886">
    <property type="term" value="C:plasma membrane"/>
    <property type="evidence" value="ECO:0007669"/>
    <property type="project" value="UniProtKB-SubCell"/>
</dbReference>
<evidence type="ECO:0000256" key="3">
    <source>
        <dbReference type="ARBA" id="ARBA00022538"/>
    </source>
</evidence>
<evidence type="ECO:0000256" key="8">
    <source>
        <dbReference type="ARBA" id="ARBA00023136"/>
    </source>
</evidence>
<dbReference type="PANTHER" id="PTHR30607">
    <property type="entry name" value="POTASSIUM-TRANSPORTING ATPASE A CHAIN"/>
    <property type="match status" value="1"/>
</dbReference>
<dbReference type="InterPro" id="IPR004623">
    <property type="entry name" value="KdpA"/>
</dbReference>
<feature type="transmembrane region" description="Helical" evidence="9">
    <location>
        <begin position="409"/>
        <end position="428"/>
    </location>
</feature>
<dbReference type="EMBL" id="AZFQ01000036">
    <property type="protein sequence ID" value="KRL98849.1"/>
    <property type="molecule type" value="Genomic_DNA"/>
</dbReference>
<protein>
    <recommendedName>
        <fullName evidence="9">Potassium-transporting ATPase potassium-binding subunit</fullName>
    </recommendedName>
    <alternativeName>
        <fullName evidence="9">ATP phosphohydrolase [potassium-transporting] A chain</fullName>
    </alternativeName>
    <alternativeName>
        <fullName evidence="9">Potassium-binding and translocating subunit A</fullName>
    </alternativeName>
    <alternativeName>
        <fullName evidence="9">Potassium-translocating ATPase A chain</fullName>
    </alternativeName>
</protein>
<keyword evidence="6 9" id="KW-1133">Transmembrane helix</keyword>
<dbReference type="GO" id="GO:0008556">
    <property type="term" value="F:P-type potassium transmembrane transporter activity"/>
    <property type="evidence" value="ECO:0007669"/>
    <property type="project" value="InterPro"/>
</dbReference>
<keyword evidence="7 9" id="KW-0406">Ion transport</keyword>
<evidence type="ECO:0000313" key="10">
    <source>
        <dbReference type="EMBL" id="KRL98849.1"/>
    </source>
</evidence>
<organism evidence="10 11">
    <name type="scientific">Liquorilactobacillus satsumensis DSM 16230 = JCM 12392</name>
    <dbReference type="NCBI Taxonomy" id="1423801"/>
    <lineage>
        <taxon>Bacteria</taxon>
        <taxon>Bacillati</taxon>
        <taxon>Bacillota</taxon>
        <taxon>Bacilli</taxon>
        <taxon>Lactobacillales</taxon>
        <taxon>Lactobacillaceae</taxon>
        <taxon>Liquorilactobacillus</taxon>
    </lineage>
</organism>
<keyword evidence="2 9" id="KW-1003">Cell membrane</keyword>
<proteinExistence type="inferred from homology"/>
<sequence length="589" mass="63063">MLLQYLPYLILPLVLAIPLGIFMSKLVLGEKTFMTKFLAPVEGKIYRWFRIDQAEMDWKKYTLNLLSFSAIGFIFLMLVLKFQNYLPLNSQHFAGMSWSLAFNTAASFVTNTNWQSYSGEFALSNFSQIVGLTVQNFISAAVGIAVLFALIRGLKRTSVKLIGNFWKDIIRILLYVLLPLSFVISLVLVSTGVPQTLSGSRTVELVQPVAVNQDGAPIMNAHIDEKNKVVTVNGKKITNATIVTREEVPLYAQASQVAIKQLGTNGGGVLGANSAHPFENPNPLSNLVQITAMLLLPMALCFTFGYSLKKKKEGITIFVTMFVLLATALVINGLAEQKGISLAHIGNLNLEGKETRFGVTLSSLWSVITTATSTGSVNASLDSFSAIGGMIAMMLMQIGEVAFGGVGSGLYGMLGFVILTVFIASLMVGRTPEYLGKKIGPKEMRMAVLACLATPLAILIGSGITAVFPDTVKSLTNAGAHGFSEFLYAFSSAGGNNGSAFGGFSANTTTFNIALGLVMLLARFLPIIALLVIAGRMAQQKMTATTSGTLSTTNTVFVVLLLIVILIIGVLSFFPALALGPIADFLASH</sequence>
<accession>A0A0R1UZR7</accession>
<feature type="transmembrane region" description="Helical" evidence="9">
    <location>
        <begin position="172"/>
        <end position="193"/>
    </location>
</feature>
<keyword evidence="1 9" id="KW-0813">Transport</keyword>